<dbReference type="InterPro" id="IPR016181">
    <property type="entry name" value="Acyl_CoA_acyltransferase"/>
</dbReference>
<accession>A0ABS7QQ64</accession>
<protein>
    <submittedName>
        <fullName evidence="3">GNAT family N-acetyltransferase</fullName>
    </submittedName>
</protein>
<organism evidence="3 4">
    <name type="scientific">Streptantibioticus parmotrematis</name>
    <dbReference type="NCBI Taxonomy" id="2873249"/>
    <lineage>
        <taxon>Bacteria</taxon>
        <taxon>Bacillati</taxon>
        <taxon>Actinomycetota</taxon>
        <taxon>Actinomycetes</taxon>
        <taxon>Kitasatosporales</taxon>
        <taxon>Streptomycetaceae</taxon>
        <taxon>Streptantibioticus</taxon>
    </lineage>
</organism>
<keyword evidence="4" id="KW-1185">Reference proteome</keyword>
<evidence type="ECO:0000313" key="4">
    <source>
        <dbReference type="Proteomes" id="UP001198565"/>
    </source>
</evidence>
<comment type="caution">
    <text evidence="3">The sequence shown here is derived from an EMBL/GenBank/DDBJ whole genome shotgun (WGS) entry which is preliminary data.</text>
</comment>
<evidence type="ECO:0000259" key="2">
    <source>
        <dbReference type="Pfam" id="PF13302"/>
    </source>
</evidence>
<sequence length="196" mass="22243">MSFVTVRHFTEDDVPTRIALLRESRFQANLTDFAVVSSDDDLTAGQFRTIAEEHDTKRILTLCAPGGETVGFAWITSIDWRAQTCELSFGVLPRYRGAFGAKAVIAAHTHIRRELNMRVVINQVLEHNTMLVSAGDLTDRRRVRCAYDSYTVGEWRTACYWTETQEEAQRTLDALDERRREIAERIRATSAKASAS</sequence>
<dbReference type="Proteomes" id="UP001198565">
    <property type="component" value="Unassembled WGS sequence"/>
</dbReference>
<feature type="domain" description="N-acetyltransferase" evidence="2">
    <location>
        <begin position="5"/>
        <end position="129"/>
    </location>
</feature>
<proteinExistence type="predicted"/>
<evidence type="ECO:0000313" key="3">
    <source>
        <dbReference type="EMBL" id="MBY8885323.1"/>
    </source>
</evidence>
<dbReference type="EMBL" id="JAINVZ010000005">
    <property type="protein sequence ID" value="MBY8885323.1"/>
    <property type="molecule type" value="Genomic_DNA"/>
</dbReference>
<gene>
    <name evidence="3" type="ORF">K7472_10745</name>
</gene>
<evidence type="ECO:0000256" key="1">
    <source>
        <dbReference type="SAM" id="Coils"/>
    </source>
</evidence>
<dbReference type="SUPFAM" id="SSF55729">
    <property type="entry name" value="Acyl-CoA N-acyltransferases (Nat)"/>
    <property type="match status" value="1"/>
</dbReference>
<name>A0ABS7QQ64_9ACTN</name>
<feature type="coiled-coil region" evidence="1">
    <location>
        <begin position="165"/>
        <end position="192"/>
    </location>
</feature>
<keyword evidence="1" id="KW-0175">Coiled coil</keyword>
<dbReference type="Pfam" id="PF13302">
    <property type="entry name" value="Acetyltransf_3"/>
    <property type="match status" value="1"/>
</dbReference>
<reference evidence="3 4" key="1">
    <citation type="submission" date="2021-08" db="EMBL/GenBank/DDBJ databases">
        <title>Streptomyces sp. PTM05 isolated from lichen.</title>
        <authorList>
            <person name="Somphong A."/>
            <person name="Phongsopitanun W."/>
            <person name="Tanasupawat S."/>
        </authorList>
    </citation>
    <scope>NUCLEOTIDE SEQUENCE [LARGE SCALE GENOMIC DNA]</scope>
    <source>
        <strain evidence="3 4">Ptm05</strain>
    </source>
</reference>
<dbReference type="Gene3D" id="3.40.630.30">
    <property type="match status" value="1"/>
</dbReference>
<dbReference type="RefSeq" id="WP_222976579.1">
    <property type="nucleotide sequence ID" value="NZ_JAINVZ010000005.1"/>
</dbReference>
<dbReference type="InterPro" id="IPR000182">
    <property type="entry name" value="GNAT_dom"/>
</dbReference>